<organism evidence="3 4">
    <name type="scientific">Plasmodium falciparum Vietnam Oak-Knoll</name>
    <name type="common">FVO</name>
    <dbReference type="NCBI Taxonomy" id="1036723"/>
    <lineage>
        <taxon>Eukaryota</taxon>
        <taxon>Sar</taxon>
        <taxon>Alveolata</taxon>
        <taxon>Apicomplexa</taxon>
        <taxon>Aconoidasida</taxon>
        <taxon>Haemosporida</taxon>
        <taxon>Plasmodiidae</taxon>
        <taxon>Plasmodium</taxon>
        <taxon>Plasmodium (Laverania)</taxon>
    </lineage>
</organism>
<dbReference type="EMBL" id="KI925007">
    <property type="protein sequence ID" value="ETW21003.1"/>
    <property type="molecule type" value="Genomic_DNA"/>
</dbReference>
<sequence>MMVFSSIKIFLFFIVLEILLLSDRNFIPSCYENVYSLKKVTRQNIPIRSLAQCLNTQPISKKTSVEEKLKEKVVKENKDRNEKQTNIIDESEQENSIDLSDYTNIGSSLNPDDIDNY</sequence>
<feature type="chain" id="PRO_5001536015" description="PYST-C1-like N-terminal domain-containing protein" evidence="2">
    <location>
        <begin position="23"/>
        <end position="117"/>
    </location>
</feature>
<gene>
    <name evidence="3" type="ORF">PFFVO_00009</name>
</gene>
<name>A0A024VD97_PLAFA</name>
<evidence type="ECO:0000313" key="4">
    <source>
        <dbReference type="Proteomes" id="UP000030690"/>
    </source>
</evidence>
<evidence type="ECO:0008006" key="5">
    <source>
        <dbReference type="Google" id="ProtNLM"/>
    </source>
</evidence>
<proteinExistence type="predicted"/>
<evidence type="ECO:0000313" key="3">
    <source>
        <dbReference type="EMBL" id="ETW21003.1"/>
    </source>
</evidence>
<feature type="signal peptide" evidence="2">
    <location>
        <begin position="1"/>
        <end position="22"/>
    </location>
</feature>
<evidence type="ECO:0000256" key="2">
    <source>
        <dbReference type="SAM" id="SignalP"/>
    </source>
</evidence>
<accession>A0A024VD97</accession>
<evidence type="ECO:0000256" key="1">
    <source>
        <dbReference type="SAM" id="MobiDB-lite"/>
    </source>
</evidence>
<dbReference type="AlphaFoldDB" id="A0A024VD97"/>
<keyword evidence="2" id="KW-0732">Signal</keyword>
<feature type="compositionally biased region" description="Polar residues" evidence="1">
    <location>
        <begin position="96"/>
        <end position="110"/>
    </location>
</feature>
<dbReference type="Proteomes" id="UP000030690">
    <property type="component" value="Unassembled WGS sequence"/>
</dbReference>
<dbReference type="OrthoDB" id="376787at2759"/>
<protein>
    <recommendedName>
        <fullName evidence="5">PYST-C1-like N-terminal domain-containing protein</fullName>
    </recommendedName>
</protein>
<reference evidence="3 4" key="2">
    <citation type="submission" date="2013-02" db="EMBL/GenBank/DDBJ databases">
        <title>The Genome Sequence of Plasmodium falciparum Vietnam Oak-Knoll (FVO).</title>
        <authorList>
            <consortium name="The Broad Institute Genome Sequencing Platform"/>
            <consortium name="The Broad Institute Genome Sequencing Center for Infectious Disease"/>
            <person name="Neafsey D."/>
            <person name="Cheeseman I."/>
            <person name="Volkman S."/>
            <person name="Adams J."/>
            <person name="Walker B."/>
            <person name="Young S.K."/>
            <person name="Zeng Q."/>
            <person name="Gargeya S."/>
            <person name="Fitzgerald M."/>
            <person name="Haas B."/>
            <person name="Abouelleil A."/>
            <person name="Alvarado L."/>
            <person name="Arachchi H.M."/>
            <person name="Berlin A.M."/>
            <person name="Chapman S.B."/>
            <person name="Dewar J."/>
            <person name="Goldberg J."/>
            <person name="Griggs A."/>
            <person name="Gujja S."/>
            <person name="Hansen M."/>
            <person name="Howarth C."/>
            <person name="Imamovic A."/>
            <person name="Larimer J."/>
            <person name="McCowan C."/>
            <person name="Murphy C."/>
            <person name="Neiman D."/>
            <person name="Pearson M."/>
            <person name="Priest M."/>
            <person name="Roberts A."/>
            <person name="Saif S."/>
            <person name="Shea T."/>
            <person name="Sisk P."/>
            <person name="Sykes S."/>
            <person name="Wortman J."/>
            <person name="Nusbaum C."/>
            <person name="Birren B."/>
        </authorList>
    </citation>
    <scope>NUCLEOTIDE SEQUENCE [LARGE SCALE GENOMIC DNA]</scope>
    <source>
        <strain evidence="4">Vietnam Oak-Knoll (FVO)</strain>
    </source>
</reference>
<feature type="region of interest" description="Disordered" evidence="1">
    <location>
        <begin position="75"/>
        <end position="117"/>
    </location>
</feature>
<reference evidence="3 4" key="1">
    <citation type="submission" date="2013-02" db="EMBL/GenBank/DDBJ databases">
        <title>The Genome Annotation of Plasmodium falciparum Vietnam Oak-Knoll (FVO).</title>
        <authorList>
            <consortium name="The Broad Institute Genome Sequencing Platform"/>
            <consortium name="The Broad Institute Genome Sequencing Center for Infectious Disease"/>
            <person name="Neafsey D."/>
            <person name="Hoffman S."/>
            <person name="Volkman S."/>
            <person name="Rosenthal P."/>
            <person name="Walker B."/>
            <person name="Young S.K."/>
            <person name="Zeng Q."/>
            <person name="Gargeya S."/>
            <person name="Fitzgerald M."/>
            <person name="Haas B."/>
            <person name="Abouelleil A."/>
            <person name="Allen A.W."/>
            <person name="Alvarado L."/>
            <person name="Arachchi H.M."/>
            <person name="Berlin A.M."/>
            <person name="Chapman S.B."/>
            <person name="Gainer-Dewar J."/>
            <person name="Goldberg J."/>
            <person name="Griggs A."/>
            <person name="Gujja S."/>
            <person name="Hansen M."/>
            <person name="Howarth C."/>
            <person name="Imamovic A."/>
            <person name="Ireland A."/>
            <person name="Larimer J."/>
            <person name="McCowan C."/>
            <person name="Murphy C."/>
            <person name="Pearson M."/>
            <person name="Poon T.W."/>
            <person name="Priest M."/>
            <person name="Roberts A."/>
            <person name="Saif S."/>
            <person name="Shea T."/>
            <person name="Sisk P."/>
            <person name="Sykes S."/>
            <person name="Wortman J."/>
            <person name="Nusbaum C."/>
            <person name="Birren B."/>
        </authorList>
    </citation>
    <scope>NUCLEOTIDE SEQUENCE [LARGE SCALE GENOMIC DNA]</scope>
    <source>
        <strain evidence="4">Vietnam Oak-Knoll (FVO)</strain>
    </source>
</reference>